<accession>A0A9Q3PQ49</accession>
<name>A0A9Q3PQ49_9BASI</name>
<evidence type="ECO:0000313" key="2">
    <source>
        <dbReference type="EMBL" id="MBW0570033.1"/>
    </source>
</evidence>
<sequence length="104" mass="11572">MTDACDACRQAHKKCLLVFCPFQPRGQRSSPQDALTRTPLWSTMMKPYPSANGHRDPKQANGNDSGQLDLSPQVLIFPAPLLGHDLMVTSLLNRSKVIIRPMGW</sequence>
<gene>
    <name evidence="2" type="ORF">O181_109748</name>
</gene>
<comment type="caution">
    <text evidence="2">The sequence shown here is derived from an EMBL/GenBank/DDBJ whole genome shotgun (WGS) entry which is preliminary data.</text>
</comment>
<evidence type="ECO:0000256" key="1">
    <source>
        <dbReference type="SAM" id="MobiDB-lite"/>
    </source>
</evidence>
<keyword evidence="3" id="KW-1185">Reference proteome</keyword>
<dbReference type="EMBL" id="AVOT02085511">
    <property type="protein sequence ID" value="MBW0570033.1"/>
    <property type="molecule type" value="Genomic_DNA"/>
</dbReference>
<dbReference type="AlphaFoldDB" id="A0A9Q3PQ49"/>
<dbReference type="Proteomes" id="UP000765509">
    <property type="component" value="Unassembled WGS sequence"/>
</dbReference>
<proteinExistence type="predicted"/>
<organism evidence="2 3">
    <name type="scientific">Austropuccinia psidii MF-1</name>
    <dbReference type="NCBI Taxonomy" id="1389203"/>
    <lineage>
        <taxon>Eukaryota</taxon>
        <taxon>Fungi</taxon>
        <taxon>Dikarya</taxon>
        <taxon>Basidiomycota</taxon>
        <taxon>Pucciniomycotina</taxon>
        <taxon>Pucciniomycetes</taxon>
        <taxon>Pucciniales</taxon>
        <taxon>Sphaerophragmiaceae</taxon>
        <taxon>Austropuccinia</taxon>
    </lineage>
</organism>
<feature type="region of interest" description="Disordered" evidence="1">
    <location>
        <begin position="24"/>
        <end position="67"/>
    </location>
</feature>
<feature type="compositionally biased region" description="Polar residues" evidence="1">
    <location>
        <begin position="26"/>
        <end position="41"/>
    </location>
</feature>
<reference evidence="2" key="1">
    <citation type="submission" date="2021-03" db="EMBL/GenBank/DDBJ databases">
        <title>Draft genome sequence of rust myrtle Austropuccinia psidii MF-1, a brazilian biotype.</title>
        <authorList>
            <person name="Quecine M.C."/>
            <person name="Pachon D.M.R."/>
            <person name="Bonatelli M.L."/>
            <person name="Correr F.H."/>
            <person name="Franceschini L.M."/>
            <person name="Leite T.F."/>
            <person name="Margarido G.R.A."/>
            <person name="Almeida C.A."/>
            <person name="Ferrarezi J.A."/>
            <person name="Labate C.A."/>
        </authorList>
    </citation>
    <scope>NUCLEOTIDE SEQUENCE</scope>
    <source>
        <strain evidence="2">MF-1</strain>
    </source>
</reference>
<protein>
    <submittedName>
        <fullName evidence="2">Uncharacterized protein</fullName>
    </submittedName>
</protein>
<evidence type="ECO:0000313" key="3">
    <source>
        <dbReference type="Proteomes" id="UP000765509"/>
    </source>
</evidence>